<organism evidence="8 9">
    <name type="scientific">Catellatospora citrea</name>
    <dbReference type="NCBI Taxonomy" id="53366"/>
    <lineage>
        <taxon>Bacteria</taxon>
        <taxon>Bacillati</taxon>
        <taxon>Actinomycetota</taxon>
        <taxon>Actinomycetes</taxon>
        <taxon>Micromonosporales</taxon>
        <taxon>Micromonosporaceae</taxon>
        <taxon>Catellatospora</taxon>
    </lineage>
</organism>
<dbReference type="GO" id="GO:0022857">
    <property type="term" value="F:transmembrane transporter activity"/>
    <property type="evidence" value="ECO:0007669"/>
    <property type="project" value="InterPro"/>
</dbReference>
<feature type="domain" description="Major facilitator superfamily (MFS) profile" evidence="7">
    <location>
        <begin position="1"/>
        <end position="177"/>
    </location>
</feature>
<name>A0A8J3KL87_9ACTN</name>
<dbReference type="InterPro" id="IPR036259">
    <property type="entry name" value="MFS_trans_sf"/>
</dbReference>
<dbReference type="SUPFAM" id="SSF103473">
    <property type="entry name" value="MFS general substrate transporter"/>
    <property type="match status" value="1"/>
</dbReference>
<gene>
    <name evidence="8" type="ORF">Cci01nite_59170</name>
</gene>
<evidence type="ECO:0000313" key="9">
    <source>
        <dbReference type="Proteomes" id="UP000659904"/>
    </source>
</evidence>
<dbReference type="RefSeq" id="WP_170213358.1">
    <property type="nucleotide sequence ID" value="NZ_BONH01000032.1"/>
</dbReference>
<comment type="caution">
    <text evidence="8">The sequence shown here is derived from an EMBL/GenBank/DDBJ whole genome shotgun (WGS) entry which is preliminary data.</text>
</comment>
<feature type="transmembrane region" description="Helical" evidence="6">
    <location>
        <begin position="153"/>
        <end position="172"/>
    </location>
</feature>
<keyword evidence="9" id="KW-1185">Reference proteome</keyword>
<proteinExistence type="predicted"/>
<dbReference type="InterPro" id="IPR020846">
    <property type="entry name" value="MFS_dom"/>
</dbReference>
<feature type="transmembrane region" description="Helical" evidence="6">
    <location>
        <begin position="295"/>
        <end position="313"/>
    </location>
</feature>
<feature type="transmembrane region" description="Helical" evidence="6">
    <location>
        <begin position="334"/>
        <end position="356"/>
    </location>
</feature>
<feature type="transmembrane region" description="Helical" evidence="6">
    <location>
        <begin position="241"/>
        <end position="261"/>
    </location>
</feature>
<reference evidence="8 9" key="1">
    <citation type="submission" date="2021-01" db="EMBL/GenBank/DDBJ databases">
        <title>Whole genome shotgun sequence of Catellatospora citrea NBRC 14495.</title>
        <authorList>
            <person name="Komaki H."/>
            <person name="Tamura T."/>
        </authorList>
    </citation>
    <scope>NUCLEOTIDE SEQUENCE [LARGE SCALE GENOMIC DNA]</scope>
    <source>
        <strain evidence="8 9">NBRC 14495</strain>
    </source>
</reference>
<evidence type="ECO:0000256" key="1">
    <source>
        <dbReference type="ARBA" id="ARBA00004651"/>
    </source>
</evidence>
<keyword evidence="4 6" id="KW-1133">Transmembrane helix</keyword>
<dbReference type="PROSITE" id="PS50850">
    <property type="entry name" value="MFS"/>
    <property type="match status" value="1"/>
</dbReference>
<evidence type="ECO:0000256" key="4">
    <source>
        <dbReference type="ARBA" id="ARBA00022989"/>
    </source>
</evidence>
<evidence type="ECO:0000313" key="8">
    <source>
        <dbReference type="EMBL" id="GIG00824.1"/>
    </source>
</evidence>
<feature type="transmembrane region" description="Helical" evidence="6">
    <location>
        <begin position="61"/>
        <end position="81"/>
    </location>
</feature>
<feature type="transmembrane region" description="Helical" evidence="6">
    <location>
        <begin position="87"/>
        <end position="106"/>
    </location>
</feature>
<dbReference type="PANTHER" id="PTHR23513">
    <property type="entry name" value="INTEGRAL MEMBRANE EFFLUX PROTEIN-RELATED"/>
    <property type="match status" value="1"/>
</dbReference>
<dbReference type="PANTHER" id="PTHR23513:SF6">
    <property type="entry name" value="MAJOR FACILITATOR SUPERFAMILY ASSOCIATED DOMAIN-CONTAINING PROTEIN"/>
    <property type="match status" value="1"/>
</dbReference>
<dbReference type="EMBL" id="BONH01000032">
    <property type="protein sequence ID" value="GIG00824.1"/>
    <property type="molecule type" value="Genomic_DNA"/>
</dbReference>
<sequence>MAQTLSALGDSFSYVAIPLLVLHTTGSVAQMGAVTALGGAAALVTGVFAGVVVDRFDRRRLLVGCDLARLLLYASIPLAWLAGPQTWLLYLVLPLASAFGMVFRVAHVTVVPSLVPAEEITRANSRLFAASSTAYLVGPALAGLLSGRFGPTAAIALDAATFAVSAAVLLLLRLRPTGASGRPEVGARPMDVLLAGARFIARHPVLRPLTVLLTVLSSLTFGLTDVVIYRLKHDLGQSDGTVGYVLAVGIVGTLLGSVAAARLRRRYGFAPTWTGAWALCGVAMAGIGLAGRVPLVAAAATAVLGCTAVAGIVSMSLRQEVTPAPLLGRVTSAFWTLHSALTPLGAAALTAAAAGYGSAATLIGAGVLCTATAATALCTALFRTSTAADRVPAVPDTLPGHGEVGAA</sequence>
<keyword evidence="2" id="KW-1003">Cell membrane</keyword>
<dbReference type="InterPro" id="IPR011701">
    <property type="entry name" value="MFS"/>
</dbReference>
<evidence type="ECO:0000259" key="7">
    <source>
        <dbReference type="PROSITE" id="PS50850"/>
    </source>
</evidence>
<feature type="transmembrane region" description="Helical" evidence="6">
    <location>
        <begin position="362"/>
        <end position="382"/>
    </location>
</feature>
<feature type="transmembrane region" description="Helical" evidence="6">
    <location>
        <begin position="209"/>
        <end position="229"/>
    </location>
</feature>
<evidence type="ECO:0000256" key="2">
    <source>
        <dbReference type="ARBA" id="ARBA00022475"/>
    </source>
</evidence>
<keyword evidence="3 6" id="KW-0812">Transmembrane</keyword>
<dbReference type="CDD" id="cd06173">
    <property type="entry name" value="MFS_MefA_like"/>
    <property type="match status" value="1"/>
</dbReference>
<evidence type="ECO:0000256" key="5">
    <source>
        <dbReference type="ARBA" id="ARBA00023136"/>
    </source>
</evidence>
<dbReference type="GO" id="GO:0005886">
    <property type="term" value="C:plasma membrane"/>
    <property type="evidence" value="ECO:0007669"/>
    <property type="project" value="UniProtKB-SubCell"/>
</dbReference>
<evidence type="ECO:0000256" key="3">
    <source>
        <dbReference type="ARBA" id="ARBA00022692"/>
    </source>
</evidence>
<dbReference type="Pfam" id="PF07690">
    <property type="entry name" value="MFS_1"/>
    <property type="match status" value="1"/>
</dbReference>
<accession>A0A8J3KL87</accession>
<dbReference type="Proteomes" id="UP000659904">
    <property type="component" value="Unassembled WGS sequence"/>
</dbReference>
<dbReference type="AlphaFoldDB" id="A0A8J3KL87"/>
<protein>
    <submittedName>
        <fullName evidence="8">MFS transporter</fullName>
    </submittedName>
</protein>
<evidence type="ECO:0000256" key="6">
    <source>
        <dbReference type="SAM" id="Phobius"/>
    </source>
</evidence>
<dbReference type="Gene3D" id="1.20.1250.20">
    <property type="entry name" value="MFS general substrate transporter like domains"/>
    <property type="match status" value="1"/>
</dbReference>
<feature type="transmembrane region" description="Helical" evidence="6">
    <location>
        <begin position="268"/>
        <end position="289"/>
    </location>
</feature>
<keyword evidence="5 6" id="KW-0472">Membrane</keyword>
<feature type="transmembrane region" description="Helical" evidence="6">
    <location>
        <begin position="127"/>
        <end position="147"/>
    </location>
</feature>
<feature type="transmembrane region" description="Helical" evidence="6">
    <location>
        <begin position="28"/>
        <end position="49"/>
    </location>
</feature>
<comment type="subcellular location">
    <subcellularLocation>
        <location evidence="1">Cell membrane</location>
        <topology evidence="1">Multi-pass membrane protein</topology>
    </subcellularLocation>
</comment>